<evidence type="ECO:0000313" key="8">
    <source>
        <dbReference type="EMBL" id="AAR37944.1"/>
    </source>
</evidence>
<sequence>MRKEKHDSFGKRRKRGWGMDLYRNASEGLIGGVCAGLADYWGVATWMVRLAAIALLLFTGSLAFWGYIVAWVILSPRPTRWEDGASDIEVEMEYDEDRHTYRKKTVFHYPDSPTDRVRKAQQRLDEALGRVQSMERYVTSRRYDLNREFSKL</sequence>
<keyword evidence="4 6" id="KW-1133">Transmembrane helix</keyword>
<evidence type="ECO:0000256" key="1">
    <source>
        <dbReference type="ARBA" id="ARBA00004162"/>
    </source>
</evidence>
<dbReference type="GO" id="GO:0005886">
    <property type="term" value="C:plasma membrane"/>
    <property type="evidence" value="ECO:0007669"/>
    <property type="project" value="UniProtKB-SubCell"/>
</dbReference>
<evidence type="ECO:0000256" key="5">
    <source>
        <dbReference type="ARBA" id="ARBA00023136"/>
    </source>
</evidence>
<dbReference type="InterPro" id="IPR052027">
    <property type="entry name" value="PspC"/>
</dbReference>
<reference evidence="8" key="1">
    <citation type="submission" date="2003-11" db="EMBL/GenBank/DDBJ databases">
        <authorList>
            <person name="Heidelberg J.F."/>
            <person name="Eisen J.A."/>
            <person name="Nelson W.C."/>
            <person name="DeLong E.F."/>
        </authorList>
    </citation>
    <scope>NUCLEOTIDE SEQUENCE</scope>
</reference>
<evidence type="ECO:0000256" key="2">
    <source>
        <dbReference type="ARBA" id="ARBA00022475"/>
    </source>
</evidence>
<accession>Q6SGB8</accession>
<name>Q6SGB8_9BACT</name>
<keyword evidence="3 6" id="KW-0812">Transmembrane</keyword>
<evidence type="ECO:0000259" key="7">
    <source>
        <dbReference type="Pfam" id="PF04024"/>
    </source>
</evidence>
<feature type="transmembrane region" description="Helical" evidence="6">
    <location>
        <begin position="21"/>
        <end position="38"/>
    </location>
</feature>
<organism evidence="8">
    <name type="scientific">uncultured marine bacterium 561</name>
    <dbReference type="NCBI Taxonomy" id="257396"/>
    <lineage>
        <taxon>Bacteria</taxon>
        <taxon>environmental samples</taxon>
    </lineage>
</organism>
<feature type="domain" description="Phage shock protein PspC N-terminal" evidence="7">
    <location>
        <begin position="20"/>
        <end position="75"/>
    </location>
</feature>
<protein>
    <submittedName>
        <fullName evidence="8">Phage shock protein C</fullName>
    </submittedName>
</protein>
<proteinExistence type="predicted"/>
<dbReference type="AlphaFoldDB" id="Q6SGB8"/>
<evidence type="ECO:0000256" key="6">
    <source>
        <dbReference type="SAM" id="Phobius"/>
    </source>
</evidence>
<dbReference type="InterPro" id="IPR007168">
    <property type="entry name" value="Phageshock_PspC_N"/>
</dbReference>
<gene>
    <name evidence="8" type="primary">pspC</name>
    <name evidence="8" type="ORF">MBMO_EBAC000-47H08.23</name>
</gene>
<keyword evidence="2" id="KW-1003">Cell membrane</keyword>
<keyword evidence="5 6" id="KW-0472">Membrane</keyword>
<dbReference type="Pfam" id="PF04024">
    <property type="entry name" value="PspC"/>
    <property type="match status" value="1"/>
</dbReference>
<reference evidence="8" key="2">
    <citation type="submission" date="2003-12" db="EMBL/GenBank/DDBJ databases">
        <title>Monterey Bay Coastal Ocean Microbial Observatory environmental clone sequencing.</title>
        <authorList>
            <person name="DeLong E.F."/>
        </authorList>
    </citation>
    <scope>NUCLEOTIDE SEQUENCE</scope>
</reference>
<evidence type="ECO:0000256" key="3">
    <source>
        <dbReference type="ARBA" id="ARBA00022692"/>
    </source>
</evidence>
<dbReference type="PANTHER" id="PTHR33885">
    <property type="entry name" value="PHAGE SHOCK PROTEIN C"/>
    <property type="match status" value="1"/>
</dbReference>
<feature type="transmembrane region" description="Helical" evidence="6">
    <location>
        <begin position="50"/>
        <end position="74"/>
    </location>
</feature>
<comment type="subcellular location">
    <subcellularLocation>
        <location evidence="1">Cell membrane</location>
        <topology evidence="1">Single-pass membrane protein</topology>
    </subcellularLocation>
</comment>
<dbReference type="PANTHER" id="PTHR33885:SF3">
    <property type="entry name" value="PHAGE SHOCK PROTEIN C"/>
    <property type="match status" value="1"/>
</dbReference>
<evidence type="ECO:0000256" key="4">
    <source>
        <dbReference type="ARBA" id="ARBA00022989"/>
    </source>
</evidence>
<dbReference type="EMBL" id="AY458643">
    <property type="protein sequence ID" value="AAR37944.1"/>
    <property type="molecule type" value="Genomic_DNA"/>
</dbReference>